<evidence type="ECO:0000256" key="9">
    <source>
        <dbReference type="ARBA" id="ARBA00052017"/>
    </source>
</evidence>
<dbReference type="Gene3D" id="3.90.950.10">
    <property type="match status" value="1"/>
</dbReference>
<feature type="domain" description="DUF7660" evidence="12">
    <location>
        <begin position="232"/>
        <end position="292"/>
    </location>
</feature>
<dbReference type="RefSeq" id="WP_013217342.1">
    <property type="nucleotide sequence ID" value="NC_014313.1"/>
</dbReference>
<dbReference type="GO" id="GO:0035870">
    <property type="term" value="F:dITP diphosphatase activity"/>
    <property type="evidence" value="ECO:0007669"/>
    <property type="project" value="UniProtKB-UniRule"/>
</dbReference>
<dbReference type="FunFam" id="3.90.950.10:FF:000001">
    <property type="entry name" value="dITP/XTP pyrophosphatase"/>
    <property type="match status" value="1"/>
</dbReference>
<organism evidence="13 14">
    <name type="scientific">Hyphomicrobium denitrificans (strain ATCC 51888 / DSM 1869 / NCIMB 11706 / TK 0415)</name>
    <dbReference type="NCBI Taxonomy" id="582899"/>
    <lineage>
        <taxon>Bacteria</taxon>
        <taxon>Pseudomonadati</taxon>
        <taxon>Pseudomonadota</taxon>
        <taxon>Alphaproteobacteria</taxon>
        <taxon>Hyphomicrobiales</taxon>
        <taxon>Hyphomicrobiaceae</taxon>
        <taxon>Hyphomicrobium</taxon>
    </lineage>
</organism>
<evidence type="ECO:0000256" key="4">
    <source>
        <dbReference type="ARBA" id="ARBA00022741"/>
    </source>
</evidence>
<evidence type="ECO:0000256" key="6">
    <source>
        <dbReference type="ARBA" id="ARBA00022842"/>
    </source>
</evidence>
<dbReference type="GO" id="GO:0009146">
    <property type="term" value="P:purine nucleoside triphosphate catabolic process"/>
    <property type="evidence" value="ECO:0007669"/>
    <property type="project" value="UniProtKB-UniRule"/>
</dbReference>
<accession>D8JXK2</accession>
<feature type="binding site" evidence="10">
    <location>
        <begin position="14"/>
        <end position="19"/>
    </location>
    <ligand>
        <name>substrate</name>
    </ligand>
</feature>
<comment type="cofactor">
    <cofactor evidence="10">
        <name>Mg(2+)</name>
        <dbReference type="ChEBI" id="CHEBI:18420"/>
    </cofactor>
    <text evidence="10">Binds 1 Mg(2+) ion per subunit.</text>
</comment>
<dbReference type="NCBIfam" id="TIGR00042">
    <property type="entry name" value="RdgB/HAM1 family non-canonical purine NTP pyrophosphatase"/>
    <property type="match status" value="1"/>
</dbReference>
<gene>
    <name evidence="13" type="ordered locus">Hden_3390</name>
</gene>
<dbReference type="GO" id="GO:0036222">
    <property type="term" value="F:XTP diphosphatase activity"/>
    <property type="evidence" value="ECO:0007669"/>
    <property type="project" value="UniProtKB-UniRule"/>
</dbReference>
<comment type="catalytic activity">
    <reaction evidence="8 10">
        <text>dITP + H2O = dIMP + diphosphate + H(+)</text>
        <dbReference type="Rhea" id="RHEA:28342"/>
        <dbReference type="ChEBI" id="CHEBI:15377"/>
        <dbReference type="ChEBI" id="CHEBI:15378"/>
        <dbReference type="ChEBI" id="CHEBI:33019"/>
        <dbReference type="ChEBI" id="CHEBI:61194"/>
        <dbReference type="ChEBI" id="CHEBI:61382"/>
        <dbReference type="EC" id="3.6.1.66"/>
    </reaction>
</comment>
<dbReference type="InterPro" id="IPR002637">
    <property type="entry name" value="RdgB/HAM1"/>
</dbReference>
<keyword evidence="5 10" id="KW-0378">Hydrolase</keyword>
<feature type="active site" description="Proton acceptor" evidence="10">
    <location>
        <position position="75"/>
    </location>
</feature>
<dbReference type="GO" id="GO:0046872">
    <property type="term" value="F:metal ion binding"/>
    <property type="evidence" value="ECO:0007669"/>
    <property type="project" value="UniProtKB-KW"/>
</dbReference>
<dbReference type="PANTHER" id="PTHR11067:SF9">
    <property type="entry name" value="INOSINE TRIPHOSPHATE PYROPHOSPHATASE"/>
    <property type="match status" value="1"/>
</dbReference>
<dbReference type="STRING" id="582899.Hden_3390"/>
<feature type="binding site" evidence="10">
    <location>
        <begin position="189"/>
        <end position="190"/>
    </location>
    <ligand>
        <name>substrate</name>
    </ligand>
</feature>
<keyword evidence="7 10" id="KW-0546">Nucleotide metabolism</keyword>
<name>D8JXK2_HYPDA</name>
<evidence type="ECO:0000256" key="7">
    <source>
        <dbReference type="ARBA" id="ARBA00023080"/>
    </source>
</evidence>
<evidence type="ECO:0000259" key="12">
    <source>
        <dbReference type="Pfam" id="PF24693"/>
    </source>
</evidence>
<dbReference type="EMBL" id="CP002083">
    <property type="protein sequence ID" value="ADJ25183.1"/>
    <property type="molecule type" value="Genomic_DNA"/>
</dbReference>
<comment type="function">
    <text evidence="10">Pyrophosphatase that catalyzes the hydrolysis of nucleoside triphosphates to their monophosphate derivatives, with a high preference for the non-canonical purine nucleotides XTP (xanthosine triphosphate), dITP (deoxyinosine triphosphate) and ITP. Seems to function as a house-cleaning enzyme that removes non-canonical purine nucleotides from the nucleotide pool, thus preventing their incorporation into DNA/RNA and avoiding chromosomal lesions.</text>
</comment>
<keyword evidence="4 10" id="KW-0547">Nucleotide-binding</keyword>
<dbReference type="Pfam" id="PF24693">
    <property type="entry name" value="DUF7660"/>
    <property type="match status" value="1"/>
</dbReference>
<evidence type="ECO:0000256" key="11">
    <source>
        <dbReference type="RuleBase" id="RU003781"/>
    </source>
</evidence>
<evidence type="ECO:0000256" key="10">
    <source>
        <dbReference type="HAMAP-Rule" id="MF_01405"/>
    </source>
</evidence>
<evidence type="ECO:0000256" key="5">
    <source>
        <dbReference type="ARBA" id="ARBA00022801"/>
    </source>
</evidence>
<dbReference type="GO" id="GO:0009117">
    <property type="term" value="P:nucleotide metabolic process"/>
    <property type="evidence" value="ECO:0007669"/>
    <property type="project" value="UniProtKB-KW"/>
</dbReference>
<feature type="binding site" evidence="10">
    <location>
        <position position="75"/>
    </location>
    <ligand>
        <name>Mg(2+)</name>
        <dbReference type="ChEBI" id="CHEBI:18420"/>
    </ligand>
</feature>
<reference evidence="14" key="1">
    <citation type="journal article" date="2011" name="J. Bacteriol.">
        <title>Genome sequences of eight morphologically diverse alphaproteobacteria.</title>
        <authorList>
            <consortium name="US DOE Joint Genome Institute"/>
            <person name="Brown P.J."/>
            <person name="Kysela D.T."/>
            <person name="Buechlein A."/>
            <person name="Hemmerich C."/>
            <person name="Brun Y.V."/>
        </authorList>
    </citation>
    <scope>NUCLEOTIDE SEQUENCE [LARGE SCALE GENOMIC DNA]</scope>
    <source>
        <strain evidence="14">ATCC 51888 / DSM 1869 / NCIB 11706 / TK 0415</strain>
    </source>
</reference>
<dbReference type="eggNOG" id="COG0127">
    <property type="taxonomic scope" value="Bacteria"/>
</dbReference>
<dbReference type="InterPro" id="IPR029001">
    <property type="entry name" value="ITPase-like_fam"/>
</dbReference>
<keyword evidence="6 10" id="KW-0460">Magnesium</keyword>
<evidence type="ECO:0000313" key="14">
    <source>
        <dbReference type="Proteomes" id="UP000002033"/>
    </source>
</evidence>
<sequence>MRRLTHGSKLVVASHNPGKVWEINQLLAPYGLNAISAGDLNLSEPEETETTFAGNARLKALAAAEGSGLPSLADDSGLEVDCLDGAPGIYSARWAGPGKDFGIAMKKVADEISVRNGWGPPHPKANFISVLCLAWPDGETQIFEGKVFGHLVWPARGGNGFGYDPMFVADGESKTFGEMEPAEKYAISHRTRAFAVFQAAMLDHLKCDNAGDGSTDARDLAAFSAAAASLSTRVEVASFVERLKADLEAKESQWANTTLADYLDALAARLNDAPATDEPAWRQLAKAMLAASQNGR</sequence>
<feature type="binding site" evidence="10">
    <location>
        <position position="46"/>
    </location>
    <ligand>
        <name>Mg(2+)</name>
        <dbReference type="ChEBI" id="CHEBI:18420"/>
    </ligand>
</feature>
<comment type="similarity">
    <text evidence="1 10 11">Belongs to the HAM1 NTPase family.</text>
</comment>
<dbReference type="InterPro" id="IPR020922">
    <property type="entry name" value="dITP/XTP_pyrophosphatase"/>
</dbReference>
<feature type="binding site" evidence="10">
    <location>
        <begin position="161"/>
        <end position="164"/>
    </location>
    <ligand>
        <name>substrate</name>
    </ligand>
</feature>
<dbReference type="Pfam" id="PF01725">
    <property type="entry name" value="Ham1p_like"/>
    <property type="match status" value="1"/>
</dbReference>
<dbReference type="OrthoDB" id="9807456at2"/>
<dbReference type="HOGENOM" id="CLU_082080_0_0_5"/>
<keyword evidence="14" id="KW-1185">Reference proteome</keyword>
<feature type="binding site" evidence="10">
    <location>
        <position position="76"/>
    </location>
    <ligand>
        <name>substrate</name>
    </ligand>
</feature>
<proteinExistence type="inferred from homology"/>
<dbReference type="CDD" id="cd00515">
    <property type="entry name" value="HAM1"/>
    <property type="match status" value="1"/>
</dbReference>
<dbReference type="KEGG" id="hdn:Hden_3390"/>
<comment type="catalytic activity">
    <reaction evidence="9 10">
        <text>XTP + H2O = XMP + diphosphate + H(+)</text>
        <dbReference type="Rhea" id="RHEA:28610"/>
        <dbReference type="ChEBI" id="CHEBI:15377"/>
        <dbReference type="ChEBI" id="CHEBI:15378"/>
        <dbReference type="ChEBI" id="CHEBI:33019"/>
        <dbReference type="ChEBI" id="CHEBI:57464"/>
        <dbReference type="ChEBI" id="CHEBI:61314"/>
        <dbReference type="EC" id="3.6.1.66"/>
    </reaction>
</comment>
<comment type="catalytic activity">
    <reaction evidence="10">
        <text>ITP + H2O = IMP + diphosphate + H(+)</text>
        <dbReference type="Rhea" id="RHEA:29399"/>
        <dbReference type="ChEBI" id="CHEBI:15377"/>
        <dbReference type="ChEBI" id="CHEBI:15378"/>
        <dbReference type="ChEBI" id="CHEBI:33019"/>
        <dbReference type="ChEBI" id="CHEBI:58053"/>
        <dbReference type="ChEBI" id="CHEBI:61402"/>
        <dbReference type="EC" id="3.6.1.66"/>
    </reaction>
</comment>
<comment type="subunit">
    <text evidence="2 10">Homodimer.</text>
</comment>
<dbReference type="GO" id="GO:0017111">
    <property type="term" value="F:ribonucleoside triphosphate phosphatase activity"/>
    <property type="evidence" value="ECO:0007669"/>
    <property type="project" value="InterPro"/>
</dbReference>
<evidence type="ECO:0000256" key="3">
    <source>
        <dbReference type="ARBA" id="ARBA00022723"/>
    </source>
</evidence>
<dbReference type="PANTHER" id="PTHR11067">
    <property type="entry name" value="INOSINE TRIPHOSPHATE PYROPHOSPHATASE/HAM1 PROTEIN"/>
    <property type="match status" value="1"/>
</dbReference>
<protein>
    <recommendedName>
        <fullName evidence="10">dITP/XTP pyrophosphatase</fullName>
        <ecNumber evidence="10">3.6.1.66</ecNumber>
    </recommendedName>
    <alternativeName>
        <fullName evidence="10">Non-canonical purine NTP pyrophosphatase</fullName>
    </alternativeName>
    <alternativeName>
        <fullName evidence="10">Non-standard purine NTP pyrophosphatase</fullName>
    </alternativeName>
    <alternativeName>
        <fullName evidence="10">Nucleoside-triphosphate diphosphatase</fullName>
    </alternativeName>
    <alternativeName>
        <fullName evidence="10">Nucleoside-triphosphate pyrophosphatase</fullName>
        <shortName evidence="10">NTPase</shortName>
    </alternativeName>
</protein>
<evidence type="ECO:0000313" key="13">
    <source>
        <dbReference type="EMBL" id="ADJ25183.1"/>
    </source>
</evidence>
<keyword evidence="3 10" id="KW-0479">Metal-binding</keyword>
<dbReference type="GO" id="GO:0036220">
    <property type="term" value="F:ITP diphosphatase activity"/>
    <property type="evidence" value="ECO:0007669"/>
    <property type="project" value="UniProtKB-UniRule"/>
</dbReference>
<dbReference type="Proteomes" id="UP000002033">
    <property type="component" value="Chromosome"/>
</dbReference>
<dbReference type="GO" id="GO:0005829">
    <property type="term" value="C:cytosol"/>
    <property type="evidence" value="ECO:0007669"/>
    <property type="project" value="TreeGrafter"/>
</dbReference>
<evidence type="ECO:0000256" key="8">
    <source>
        <dbReference type="ARBA" id="ARBA00051875"/>
    </source>
</evidence>
<evidence type="ECO:0000256" key="2">
    <source>
        <dbReference type="ARBA" id="ARBA00011738"/>
    </source>
</evidence>
<dbReference type="SUPFAM" id="SSF52972">
    <property type="entry name" value="ITPase-like"/>
    <property type="match status" value="1"/>
</dbReference>
<dbReference type="EC" id="3.6.1.66" evidence="10"/>
<dbReference type="InterPro" id="IPR056077">
    <property type="entry name" value="DUF7660"/>
</dbReference>
<feature type="binding site" evidence="10">
    <location>
        <position position="184"/>
    </location>
    <ligand>
        <name>substrate</name>
    </ligand>
</feature>
<evidence type="ECO:0000256" key="1">
    <source>
        <dbReference type="ARBA" id="ARBA00008023"/>
    </source>
</evidence>
<dbReference type="AlphaFoldDB" id="D8JXK2"/>
<dbReference type="GO" id="GO:0000166">
    <property type="term" value="F:nucleotide binding"/>
    <property type="evidence" value="ECO:0007669"/>
    <property type="project" value="UniProtKB-KW"/>
</dbReference>
<dbReference type="HAMAP" id="MF_01405">
    <property type="entry name" value="Non_canon_purine_NTPase"/>
    <property type="match status" value="1"/>
</dbReference>